<sequence>MIFNEFRYERPDVKQIEQQYKARIQQFNDAQTAQEQNEAIKAVNELRIAFETQCTLVEIRHSINTNDEFYKAEQDYIDEIKPVIQEYTTDYYRALVESKFRGELEAIWGKQLFQLAELSLKTFKPEIIEDLQKENKLISAYAQLMASAKIPFEGEERTLPQLIPFEQSKDRETRRQAAEARYAFMAENGQELDRIFDELVQVRTTIARKLGFDNFVEVGYARMSRTDYNEEMAANFRSQVLTHIVPVASKLKERQRARIGVEQLKYYDDSFSFATGNPTPKGDPEWIVAGGAEMYREMSPETDAFFQMMNERDLMDLVSKKGKQGGGYCTFLPQYEVPFIFSNFNGTSGDIDVLTHEVGHAFQVYESRHVGVPEYYFPTSEACEIHSMSMEFFAWPWMDRFFKEDAEKYRFDHLASALLIVPYIVAVDEFQHVVYSNPNATPDERKQAWREIERKYLPHRNYEGNDYLEQGGYWQRQLHIYHYPFYYIDYALAQICAFQFWNRINDSFETAWADYLKLCRAGGGQSFLGLVEFAGLTSPFADGCVESIIGGIERWLDGVDDTKL</sequence>
<protein>
    <submittedName>
        <fullName evidence="8">M3 family oligoendopeptidase</fullName>
    </submittedName>
</protein>
<feature type="domain" description="Peptidase M3A/M3B catalytic" evidence="7">
    <location>
        <begin position="167"/>
        <end position="269"/>
    </location>
</feature>
<feature type="domain" description="Peptidase M3A/M3B catalytic" evidence="7">
    <location>
        <begin position="310"/>
        <end position="546"/>
    </location>
</feature>
<evidence type="ECO:0000256" key="1">
    <source>
        <dbReference type="ARBA" id="ARBA00022670"/>
    </source>
</evidence>
<evidence type="ECO:0000259" key="7">
    <source>
        <dbReference type="Pfam" id="PF01432"/>
    </source>
</evidence>
<dbReference type="GO" id="GO:0046872">
    <property type="term" value="F:metal ion binding"/>
    <property type="evidence" value="ECO:0007669"/>
    <property type="project" value="UniProtKB-UniRule"/>
</dbReference>
<dbReference type="AlphaFoldDB" id="A0A5S5C6L9"/>
<dbReference type="Proteomes" id="UP000323257">
    <property type="component" value="Unassembled WGS sequence"/>
</dbReference>
<evidence type="ECO:0000256" key="4">
    <source>
        <dbReference type="ARBA" id="ARBA00022833"/>
    </source>
</evidence>
<evidence type="ECO:0000313" key="9">
    <source>
        <dbReference type="Proteomes" id="UP000323257"/>
    </source>
</evidence>
<evidence type="ECO:0000256" key="2">
    <source>
        <dbReference type="ARBA" id="ARBA00022723"/>
    </source>
</evidence>
<dbReference type="InterPro" id="IPR011976">
    <property type="entry name" value="Pept_M3B_oligopep-rel"/>
</dbReference>
<keyword evidence="1 6" id="KW-0645">Protease</keyword>
<proteinExistence type="inferred from homology"/>
<evidence type="ECO:0000313" key="8">
    <source>
        <dbReference type="EMBL" id="TYP74036.1"/>
    </source>
</evidence>
<comment type="similarity">
    <text evidence="6">Belongs to the peptidase M3 family.</text>
</comment>
<dbReference type="EMBL" id="VNHS01000006">
    <property type="protein sequence ID" value="TYP74036.1"/>
    <property type="molecule type" value="Genomic_DNA"/>
</dbReference>
<keyword evidence="5 6" id="KW-0482">Metalloprotease</keyword>
<keyword evidence="9" id="KW-1185">Reference proteome</keyword>
<keyword evidence="2 6" id="KW-0479">Metal-binding</keyword>
<dbReference type="InterPro" id="IPR001567">
    <property type="entry name" value="Pept_M3A_M3B_dom"/>
</dbReference>
<keyword evidence="4 6" id="KW-0862">Zinc</keyword>
<dbReference type="NCBIfam" id="TIGR02289">
    <property type="entry name" value="M3_not_pepF"/>
    <property type="match status" value="1"/>
</dbReference>
<name>A0A5S5C6L9_9BACL</name>
<dbReference type="CDD" id="cd09606">
    <property type="entry name" value="M3B_PepF"/>
    <property type="match status" value="1"/>
</dbReference>
<organism evidence="8 9">
    <name type="scientific">Paenibacillus methanolicus</name>
    <dbReference type="NCBI Taxonomy" id="582686"/>
    <lineage>
        <taxon>Bacteria</taxon>
        <taxon>Bacillati</taxon>
        <taxon>Bacillota</taxon>
        <taxon>Bacilli</taxon>
        <taxon>Bacillales</taxon>
        <taxon>Paenibacillaceae</taxon>
        <taxon>Paenibacillus</taxon>
    </lineage>
</organism>
<reference evidence="8 9" key="1">
    <citation type="submission" date="2019-07" db="EMBL/GenBank/DDBJ databases">
        <title>Genomic Encyclopedia of Type Strains, Phase III (KMG-III): the genomes of soil and plant-associated and newly described type strains.</title>
        <authorList>
            <person name="Whitman W."/>
        </authorList>
    </citation>
    <scope>NUCLEOTIDE SEQUENCE [LARGE SCALE GENOMIC DNA]</scope>
    <source>
        <strain evidence="8 9">BL24</strain>
    </source>
</reference>
<dbReference type="Pfam" id="PF01432">
    <property type="entry name" value="Peptidase_M3"/>
    <property type="match status" value="2"/>
</dbReference>
<gene>
    <name evidence="8" type="ORF">BCM02_106317</name>
</gene>
<dbReference type="Gene3D" id="1.10.1370.30">
    <property type="match status" value="1"/>
</dbReference>
<dbReference type="GO" id="GO:0006508">
    <property type="term" value="P:proteolysis"/>
    <property type="evidence" value="ECO:0007669"/>
    <property type="project" value="UniProtKB-KW"/>
</dbReference>
<comment type="caution">
    <text evidence="8">The sequence shown here is derived from an EMBL/GenBank/DDBJ whole genome shotgun (WGS) entry which is preliminary data.</text>
</comment>
<dbReference type="GO" id="GO:0004222">
    <property type="term" value="F:metalloendopeptidase activity"/>
    <property type="evidence" value="ECO:0007669"/>
    <property type="project" value="InterPro"/>
</dbReference>
<dbReference type="SUPFAM" id="SSF55486">
    <property type="entry name" value="Metalloproteases ('zincins'), catalytic domain"/>
    <property type="match status" value="1"/>
</dbReference>
<evidence type="ECO:0000256" key="3">
    <source>
        <dbReference type="ARBA" id="ARBA00022801"/>
    </source>
</evidence>
<evidence type="ECO:0000256" key="6">
    <source>
        <dbReference type="RuleBase" id="RU003435"/>
    </source>
</evidence>
<keyword evidence="3 6" id="KW-0378">Hydrolase</keyword>
<accession>A0A5S5C6L9</accession>
<evidence type="ECO:0000256" key="5">
    <source>
        <dbReference type="ARBA" id="ARBA00023049"/>
    </source>
</evidence>
<dbReference type="RefSeq" id="WP_148930448.1">
    <property type="nucleotide sequence ID" value="NZ_VNHS01000006.1"/>
</dbReference>
<dbReference type="OrthoDB" id="9762795at2"/>
<comment type="cofactor">
    <cofactor evidence="6">
        <name>Zn(2+)</name>
        <dbReference type="ChEBI" id="CHEBI:29105"/>
    </cofactor>
    <text evidence="6">Binds 1 zinc ion.</text>
</comment>